<gene>
    <name evidence="2" type="ORF">EDM56_24560</name>
</gene>
<dbReference type="AlphaFoldDB" id="A0A3M8D2W7"/>
<protein>
    <submittedName>
        <fullName evidence="2">AtpZ/AtpI family protein</fullName>
    </submittedName>
</protein>
<dbReference type="Proteomes" id="UP000271031">
    <property type="component" value="Unassembled WGS sequence"/>
</dbReference>
<evidence type="ECO:0000313" key="3">
    <source>
        <dbReference type="Proteomes" id="UP000271031"/>
    </source>
</evidence>
<reference evidence="2 3" key="1">
    <citation type="submission" date="2018-10" db="EMBL/GenBank/DDBJ databases">
        <title>Phylogenomics of Brevibacillus.</title>
        <authorList>
            <person name="Dunlap C."/>
        </authorList>
    </citation>
    <scope>NUCLEOTIDE SEQUENCE [LARGE SCALE GENOMIC DNA]</scope>
    <source>
        <strain evidence="2 3">JCM 15716</strain>
    </source>
</reference>
<dbReference type="InterPro" id="IPR032820">
    <property type="entry name" value="ATPase_put"/>
</dbReference>
<evidence type="ECO:0000313" key="2">
    <source>
        <dbReference type="EMBL" id="RNB82039.1"/>
    </source>
</evidence>
<dbReference type="EMBL" id="RHHQ01000021">
    <property type="protein sequence ID" value="RNB82039.1"/>
    <property type="molecule type" value="Genomic_DNA"/>
</dbReference>
<comment type="caution">
    <text evidence="2">The sequence shown here is derived from an EMBL/GenBank/DDBJ whole genome shotgun (WGS) entry which is preliminary data.</text>
</comment>
<name>A0A3M8D2W7_9BACL</name>
<proteinExistence type="predicted"/>
<dbReference type="RefSeq" id="WP_122920573.1">
    <property type="nucleotide sequence ID" value="NZ_RHHQ01000021.1"/>
</dbReference>
<dbReference type="Pfam" id="PF09527">
    <property type="entry name" value="ATPase_gene1"/>
    <property type="match status" value="1"/>
</dbReference>
<keyword evidence="1" id="KW-0472">Membrane</keyword>
<feature type="transmembrane region" description="Helical" evidence="1">
    <location>
        <begin position="12"/>
        <end position="33"/>
    </location>
</feature>
<accession>A0A3M8D2W7</accession>
<keyword evidence="1" id="KW-1133">Transmembrane helix</keyword>
<keyword evidence="1" id="KW-0812">Transmembrane</keyword>
<feature type="transmembrane region" description="Helical" evidence="1">
    <location>
        <begin position="39"/>
        <end position="62"/>
    </location>
</feature>
<organism evidence="2 3">
    <name type="scientific">Brevibacillus fluminis</name>
    <dbReference type="NCBI Taxonomy" id="511487"/>
    <lineage>
        <taxon>Bacteria</taxon>
        <taxon>Bacillati</taxon>
        <taxon>Bacillota</taxon>
        <taxon>Bacilli</taxon>
        <taxon>Bacillales</taxon>
        <taxon>Paenibacillaceae</taxon>
        <taxon>Brevibacillus</taxon>
    </lineage>
</organism>
<dbReference type="OrthoDB" id="2629325at2"/>
<keyword evidence="3" id="KW-1185">Reference proteome</keyword>
<sequence>MSKLDNPWQAIIFVSFIGIDLAICVMAGVWLGQYLDRQFATSPVCMIIGLFLGLGIGIYSVYRLIRSYL</sequence>
<evidence type="ECO:0000256" key="1">
    <source>
        <dbReference type="SAM" id="Phobius"/>
    </source>
</evidence>